<evidence type="ECO:0000256" key="3">
    <source>
        <dbReference type="ARBA" id="ARBA00022729"/>
    </source>
</evidence>
<evidence type="ECO:0000256" key="4">
    <source>
        <dbReference type="SAM" id="SignalP"/>
    </source>
</evidence>
<evidence type="ECO:0000256" key="1">
    <source>
        <dbReference type="ARBA" id="ARBA00008520"/>
    </source>
</evidence>
<dbReference type="PROSITE" id="PS51257">
    <property type="entry name" value="PROKAR_LIPOPROTEIN"/>
    <property type="match status" value="1"/>
</dbReference>
<feature type="signal peptide" evidence="4">
    <location>
        <begin position="1"/>
        <end position="19"/>
    </location>
</feature>
<evidence type="ECO:0000256" key="2">
    <source>
        <dbReference type="ARBA" id="ARBA00022448"/>
    </source>
</evidence>
<keyword evidence="6" id="KW-1185">Reference proteome</keyword>
<organism evidence="5 6">
    <name type="scientific">Streptosporangium longisporum</name>
    <dbReference type="NCBI Taxonomy" id="46187"/>
    <lineage>
        <taxon>Bacteria</taxon>
        <taxon>Bacillati</taxon>
        <taxon>Actinomycetota</taxon>
        <taxon>Actinomycetes</taxon>
        <taxon>Streptosporangiales</taxon>
        <taxon>Streptosporangiaceae</taxon>
        <taxon>Streptosporangium</taxon>
    </lineage>
</organism>
<name>A0ABN3Y515_9ACTN</name>
<dbReference type="Pfam" id="PF13416">
    <property type="entry name" value="SBP_bac_8"/>
    <property type="match status" value="1"/>
</dbReference>
<dbReference type="PANTHER" id="PTHR30061">
    <property type="entry name" value="MALTOSE-BINDING PERIPLASMIC PROTEIN"/>
    <property type="match status" value="1"/>
</dbReference>
<keyword evidence="2" id="KW-0813">Transport</keyword>
<dbReference type="SUPFAM" id="SSF53850">
    <property type="entry name" value="Periplasmic binding protein-like II"/>
    <property type="match status" value="1"/>
</dbReference>
<reference evidence="5 6" key="1">
    <citation type="journal article" date="2019" name="Int. J. Syst. Evol. Microbiol.">
        <title>The Global Catalogue of Microorganisms (GCM) 10K type strain sequencing project: providing services to taxonomists for standard genome sequencing and annotation.</title>
        <authorList>
            <consortium name="The Broad Institute Genomics Platform"/>
            <consortium name="The Broad Institute Genome Sequencing Center for Infectious Disease"/>
            <person name="Wu L."/>
            <person name="Ma J."/>
        </authorList>
    </citation>
    <scope>NUCLEOTIDE SEQUENCE [LARGE SCALE GENOMIC DNA]</scope>
    <source>
        <strain evidence="5 6">JCM 3106</strain>
    </source>
</reference>
<accession>A0ABN3Y515</accession>
<evidence type="ECO:0000313" key="5">
    <source>
        <dbReference type="EMBL" id="GAA3005903.1"/>
    </source>
</evidence>
<proteinExistence type="inferred from homology"/>
<dbReference type="PANTHER" id="PTHR30061:SF50">
    <property type="entry name" value="MALTOSE_MALTODEXTRIN-BINDING PERIPLASMIC PROTEIN"/>
    <property type="match status" value="1"/>
</dbReference>
<sequence>MRRTLIGGIISAVTVSALVAGCSSSGGSGETASGGPKTIKLWTHAAGNPEELATVQKVINDFNASQKAYKVVHEAFPQGAYNDAVTGAAVSGKLPCLLDVDGPAVPNWAWAKYLAPLDLPAATVGKLLPSTVGRYKDTVYAVGYFDAAIGLYARRSVLTKNDIRIPTIDRPWTLAEFDDALVTLKNKGDYDYALDLGTGGGGEWWPYAFSPLLESFGGDLIDRSSMTTAEGRLNGPEAVKWGQWWQSLFTRKLANSREATDRVAFLKGEAALAWNGNWGAADAQKAYGDDLLFLPPPDLGKGPKIGGASWQWSITNSCPDQDGARKYLEFSLNPRYLAEFSDKIGLIPATEEAAALTEKYRTGGDLRAFSDFSRKFALVRPPTPAYPKISSAFEKAAQDIMNGAPVKTSLDTAVDQIDGDISSNGNYGF</sequence>
<dbReference type="EMBL" id="BAAAWD010000007">
    <property type="protein sequence ID" value="GAA3005903.1"/>
    <property type="molecule type" value="Genomic_DNA"/>
</dbReference>
<evidence type="ECO:0000313" key="6">
    <source>
        <dbReference type="Proteomes" id="UP001499930"/>
    </source>
</evidence>
<dbReference type="Gene3D" id="3.40.190.10">
    <property type="entry name" value="Periplasmic binding protein-like II"/>
    <property type="match status" value="1"/>
</dbReference>
<gene>
    <name evidence="5" type="ORF">GCM10017559_29600</name>
</gene>
<dbReference type="RefSeq" id="WP_344894386.1">
    <property type="nucleotide sequence ID" value="NZ_BAAAWD010000007.1"/>
</dbReference>
<comment type="similarity">
    <text evidence="1">Belongs to the bacterial solute-binding protein 1 family.</text>
</comment>
<keyword evidence="3 4" id="KW-0732">Signal</keyword>
<comment type="caution">
    <text evidence="5">The sequence shown here is derived from an EMBL/GenBank/DDBJ whole genome shotgun (WGS) entry which is preliminary data.</text>
</comment>
<feature type="chain" id="PRO_5045943667" evidence="4">
    <location>
        <begin position="20"/>
        <end position="429"/>
    </location>
</feature>
<dbReference type="Proteomes" id="UP001499930">
    <property type="component" value="Unassembled WGS sequence"/>
</dbReference>
<protein>
    <submittedName>
        <fullName evidence="5">Extracellular solute-binding protein</fullName>
    </submittedName>
</protein>
<dbReference type="InterPro" id="IPR006059">
    <property type="entry name" value="SBP"/>
</dbReference>